<dbReference type="EMBL" id="NEXX01000003">
    <property type="protein sequence ID" value="OUY07121.1"/>
    <property type="molecule type" value="Genomic_DNA"/>
</dbReference>
<name>A0A1Z9YY30_9GAMM</name>
<keyword evidence="2" id="KW-1185">Reference proteome</keyword>
<organism evidence="1 2">
    <name type="scientific">Acinetobacter populi</name>
    <dbReference type="NCBI Taxonomy" id="1582270"/>
    <lineage>
        <taxon>Bacteria</taxon>
        <taxon>Pseudomonadati</taxon>
        <taxon>Pseudomonadota</taxon>
        <taxon>Gammaproteobacteria</taxon>
        <taxon>Moraxellales</taxon>
        <taxon>Moraxellaceae</taxon>
        <taxon>Acinetobacter</taxon>
    </lineage>
</organism>
<gene>
    <name evidence="1" type="ORF">CAP51_10565</name>
</gene>
<protein>
    <submittedName>
        <fullName evidence="1">Uncharacterized protein</fullName>
    </submittedName>
</protein>
<dbReference type="RefSeq" id="WP_087620719.1">
    <property type="nucleotide sequence ID" value="NZ_NEXX01000003.1"/>
</dbReference>
<evidence type="ECO:0000313" key="1">
    <source>
        <dbReference type="EMBL" id="OUY07121.1"/>
    </source>
</evidence>
<comment type="caution">
    <text evidence="1">The sequence shown here is derived from an EMBL/GenBank/DDBJ whole genome shotgun (WGS) entry which is preliminary data.</text>
</comment>
<dbReference type="OrthoDB" id="6660515at2"/>
<accession>A0A1Z9YY30</accession>
<dbReference type="AlphaFoldDB" id="A0A1Z9YY30"/>
<proteinExistence type="predicted"/>
<evidence type="ECO:0000313" key="2">
    <source>
        <dbReference type="Proteomes" id="UP000196536"/>
    </source>
</evidence>
<dbReference type="Proteomes" id="UP000196536">
    <property type="component" value="Unassembled WGS sequence"/>
</dbReference>
<reference evidence="1 2" key="1">
    <citation type="submission" date="2017-05" db="EMBL/GenBank/DDBJ databases">
        <title>Acinetobacter populi ANC 5415 (= PBJ7), whole genome shotgun sequencing project.</title>
        <authorList>
            <person name="Nemec A."/>
            <person name="Radolfova-Krizova L."/>
        </authorList>
    </citation>
    <scope>NUCLEOTIDE SEQUENCE [LARGE SCALE GENOMIC DNA]</scope>
    <source>
        <strain evidence="1 2">PBJ7</strain>
    </source>
</reference>
<sequence length="248" mass="28712">MLNRQQLLLQQMGIRHWIPRQQITAKKSVDVLWRDQSIEIDPSLDRAMPTQQTILPTNNSRENKIEASTINLQKVVGHDNTVQLSDHTTSQIQVKASNVDISPSLKNDLEIIENTTVSQTIEFQFDVLVHENFLIFAEITSELQRKLFLNIQKACFAEHHLLKWPLHIQSWESNDLMVKSYLQGFFAIHARKTLICLGDLILSQFDDDLLQQDSLKNNQCASLQQLIDSPEQKRALWQKLYPLIYAVE</sequence>